<dbReference type="Proteomes" id="UP000823941">
    <property type="component" value="Unassembled WGS sequence"/>
</dbReference>
<gene>
    <name evidence="2" type="ORF">JYU34_022525</name>
</gene>
<feature type="compositionally biased region" description="Basic residues" evidence="1">
    <location>
        <begin position="247"/>
        <end position="259"/>
    </location>
</feature>
<name>A0ABQ7PQ72_PLUXY</name>
<organism evidence="2 3">
    <name type="scientific">Plutella xylostella</name>
    <name type="common">Diamondback moth</name>
    <name type="synonym">Plutella maculipennis</name>
    <dbReference type="NCBI Taxonomy" id="51655"/>
    <lineage>
        <taxon>Eukaryota</taxon>
        <taxon>Metazoa</taxon>
        <taxon>Ecdysozoa</taxon>
        <taxon>Arthropoda</taxon>
        <taxon>Hexapoda</taxon>
        <taxon>Insecta</taxon>
        <taxon>Pterygota</taxon>
        <taxon>Neoptera</taxon>
        <taxon>Endopterygota</taxon>
        <taxon>Lepidoptera</taxon>
        <taxon>Glossata</taxon>
        <taxon>Ditrysia</taxon>
        <taxon>Yponomeutoidea</taxon>
        <taxon>Plutellidae</taxon>
        <taxon>Plutella</taxon>
    </lineage>
</organism>
<sequence>MEPRQITSQLKIWKESDQRPSCNLPSAPMDSSKYPINFSLQYTIEIEGKLTRPEERTWMLKIAVSIIGALTHGLDLSSPATMQIGMDLEKYIAPRLIHLEATSFGTGPRVRASGEYKAFTCFGAVQYVPKNYRREMAENSILTGVNDTRAFLSVEATIIIAKFHLSLRDKALLQGFHQIVSIHPQICQEPPLAIPGVRESNPSSIFRSLLLNQQGRKIQTPKEALESSWAYGGSLKIDSHHQNPVKNPRKPRKYPRQSL</sequence>
<evidence type="ECO:0000256" key="1">
    <source>
        <dbReference type="SAM" id="MobiDB-lite"/>
    </source>
</evidence>
<comment type="caution">
    <text evidence="2">The sequence shown here is derived from an EMBL/GenBank/DDBJ whole genome shotgun (WGS) entry which is preliminary data.</text>
</comment>
<keyword evidence="3" id="KW-1185">Reference proteome</keyword>
<reference evidence="2 3" key="1">
    <citation type="submission" date="2021-06" db="EMBL/GenBank/DDBJ databases">
        <title>A haploid diamondback moth (Plutella xylostella L.) genome assembly resolves 31 chromosomes and identifies a diamide resistance mutation.</title>
        <authorList>
            <person name="Ward C.M."/>
            <person name="Perry K.D."/>
            <person name="Baker G."/>
            <person name="Powis K."/>
            <person name="Heckel D.G."/>
            <person name="Baxter S.W."/>
        </authorList>
    </citation>
    <scope>NUCLEOTIDE SEQUENCE [LARGE SCALE GENOMIC DNA]</scope>
    <source>
        <strain evidence="2 3">LV</strain>
        <tissue evidence="2">Single pupa</tissue>
    </source>
</reference>
<accession>A0ABQ7PQ72</accession>
<feature type="region of interest" description="Disordered" evidence="1">
    <location>
        <begin position="235"/>
        <end position="259"/>
    </location>
</feature>
<evidence type="ECO:0000313" key="3">
    <source>
        <dbReference type="Proteomes" id="UP000823941"/>
    </source>
</evidence>
<dbReference type="EMBL" id="JAHIBW010000032">
    <property type="protein sequence ID" value="KAG7295055.1"/>
    <property type="molecule type" value="Genomic_DNA"/>
</dbReference>
<evidence type="ECO:0008006" key="4">
    <source>
        <dbReference type="Google" id="ProtNLM"/>
    </source>
</evidence>
<evidence type="ECO:0000313" key="2">
    <source>
        <dbReference type="EMBL" id="KAG7295055.1"/>
    </source>
</evidence>
<protein>
    <recommendedName>
        <fullName evidence="4">Matrix protein</fullName>
    </recommendedName>
</protein>
<proteinExistence type="predicted"/>